<accession>A0ABT0ZRR5</accession>
<dbReference type="RefSeq" id="WP_252444073.1">
    <property type="nucleotide sequence ID" value="NZ_JAMWYK010000010.1"/>
</dbReference>
<evidence type="ECO:0000313" key="3">
    <source>
        <dbReference type="Proteomes" id="UP001523234"/>
    </source>
</evidence>
<comment type="caution">
    <text evidence="2">The sequence shown here is derived from an EMBL/GenBank/DDBJ whole genome shotgun (WGS) entry which is preliminary data.</text>
</comment>
<dbReference type="Proteomes" id="UP001523234">
    <property type="component" value="Unassembled WGS sequence"/>
</dbReference>
<evidence type="ECO:0000259" key="1">
    <source>
        <dbReference type="Pfam" id="PF13274"/>
    </source>
</evidence>
<dbReference type="Pfam" id="PF13274">
    <property type="entry name" value="SocA_Panacea"/>
    <property type="match status" value="1"/>
</dbReference>
<protein>
    <submittedName>
        <fullName evidence="2">DUF4065 domain-containing protein</fullName>
    </submittedName>
</protein>
<gene>
    <name evidence="2" type="ORF">NFX39_06250</name>
</gene>
<name>A0ABT0ZRR5_9LACO</name>
<feature type="domain" description="Antitoxin SocA-like Panacea" evidence="1">
    <location>
        <begin position="36"/>
        <end position="145"/>
    </location>
</feature>
<organism evidence="2 3">
    <name type="scientific">Fructobacillus apis</name>
    <dbReference type="NCBI Taxonomy" id="2935017"/>
    <lineage>
        <taxon>Bacteria</taxon>
        <taxon>Bacillati</taxon>
        <taxon>Bacillota</taxon>
        <taxon>Bacilli</taxon>
        <taxon>Lactobacillales</taxon>
        <taxon>Lactobacillaceae</taxon>
        <taxon>Fructobacillus</taxon>
    </lineage>
</organism>
<proteinExistence type="predicted"/>
<keyword evidence="3" id="KW-1185">Reference proteome</keyword>
<dbReference type="EMBL" id="JAMWYK010000010">
    <property type="protein sequence ID" value="MCO0832677.1"/>
    <property type="molecule type" value="Genomic_DNA"/>
</dbReference>
<sequence>MKTWKALQVVDWMRGYNFGEMKDNPAVEELTQLKAMKLLYYAQGVALAVFDQPIIQEPIVAYRLGPVVEEVHRKYNHRRAIVNITMPDGFVVNEENGIDPDAYENFSEISEDRESNAVLSRVMEVFGDESAIELMERTHEERPWKETKQNEEINLDLIKAFFLDEIVKVDD</sequence>
<reference evidence="2 3" key="1">
    <citation type="submission" date="2022-06" db="EMBL/GenBank/DDBJ databases">
        <title>Fructobacillus taiwanensis sp. nov., isolated from the honeybee.</title>
        <authorList>
            <person name="Chen Y.-S."/>
            <person name="Wang L.-T."/>
            <person name="Lee Y.-S."/>
            <person name="Chang Y.-C."/>
            <person name="Wu H.-C."/>
            <person name="Liao C.-Y."/>
            <person name="Chen W.-H."/>
            <person name="Deng J.-N."/>
            <person name="Wang Y.-H."/>
        </authorList>
    </citation>
    <scope>NUCLEOTIDE SEQUENCE [LARGE SCALE GENOMIC DNA]</scope>
    <source>
        <strain evidence="2 3">W13</strain>
    </source>
</reference>
<dbReference type="InterPro" id="IPR025272">
    <property type="entry name" value="SocA_Panacea"/>
</dbReference>
<evidence type="ECO:0000313" key="2">
    <source>
        <dbReference type="EMBL" id="MCO0832677.1"/>
    </source>
</evidence>